<dbReference type="InterPro" id="IPR011989">
    <property type="entry name" value="ARM-like"/>
</dbReference>
<name>A0A485KBI2_9STRA</name>
<organism evidence="3 4">
    <name type="scientific">Aphanomyces stellatus</name>
    <dbReference type="NCBI Taxonomy" id="120398"/>
    <lineage>
        <taxon>Eukaryota</taxon>
        <taxon>Sar</taxon>
        <taxon>Stramenopiles</taxon>
        <taxon>Oomycota</taxon>
        <taxon>Saprolegniomycetes</taxon>
        <taxon>Saprolegniales</taxon>
        <taxon>Verrucalvaceae</taxon>
        <taxon>Aphanomyces</taxon>
    </lineage>
</organism>
<reference evidence="3 4" key="1">
    <citation type="submission" date="2019-03" db="EMBL/GenBank/DDBJ databases">
        <authorList>
            <person name="Gaulin E."/>
            <person name="Dumas B."/>
        </authorList>
    </citation>
    <scope>NUCLEOTIDE SEQUENCE [LARGE SCALE GENOMIC DNA]</scope>
    <source>
        <strain evidence="3">CBS 568.67</strain>
    </source>
</reference>
<protein>
    <submittedName>
        <fullName evidence="3">Aste57867_1920 protein</fullName>
    </submittedName>
</protein>
<gene>
    <name evidence="3" type="primary">Aste57867_1920</name>
    <name evidence="2" type="ORF">As57867_001918</name>
    <name evidence="3" type="ORF">ASTE57867_1920</name>
</gene>
<sequence>MLLRGPQSTASSDWGSPGGSDVKTRPRNDDGNGDSGDPTAAPMHLTFATNQDDSDHATADDATEPTPNRRLNDVKFILTEDIDFESLHDALRRLASMLDDATLAPRLYHIVAYENEDHMTVLASLASHTDATVRALAMHVLGMLVHPTGPLWTTTKLLPGATTTQVLSPDREDLLQTMHSLREDITTLAATALVGESLNCVIQAVLDQLGIGLDGQFDEDSSATVDLSSLLAILWRGATVSVHFAAKITPLFKLLRPGTFDLLSTGNVALVLACLMVCQAWHVDTTGVPAHESPLANMDATFDLMYLLLTDSDDVDDFDGFGLHTTGVYDSVAGLLALLGNAALPALKFVVDALNNGRLLRGLSPTGLVMLLAWLVRHRSRAEAKLLSKPIAAQWLALLQPVYAQRVSAWLNVTKGDYDLLHGIHQGVWSLMTWRALNKDTRSLVVNSDCIKAVLATYRTFGGGGGSYHADALVMWLLQLVENSELATQVACVDGFLLVQDVLGRPSTPATANSTANALDLFYHVLQPSTATRLRSSKVFALLSIHFCDNDADARVRSLACRCLGRCHQFQRPVVLQDPRMLDGLLHSLKHPDASVRCDACGAVSELVQRPGPTSALLPPAMSSLVQCLSDPDATTQASARAAIVRLIGQSTACHAAMFEPRTKAYLLAAMHNARGQSSSSLNALTVLAAVVDGGEQQLTRADAATLRKQFLNPLEDVRVDMSVPQCVRSRAAKLANILRGRSGSN</sequence>
<evidence type="ECO:0000313" key="2">
    <source>
        <dbReference type="EMBL" id="KAF0718071.1"/>
    </source>
</evidence>
<dbReference type="Proteomes" id="UP000332933">
    <property type="component" value="Unassembled WGS sequence"/>
</dbReference>
<feature type="region of interest" description="Disordered" evidence="1">
    <location>
        <begin position="1"/>
        <end position="68"/>
    </location>
</feature>
<dbReference type="EMBL" id="CAADRA010000184">
    <property type="protein sequence ID" value="VFT79125.1"/>
    <property type="molecule type" value="Genomic_DNA"/>
</dbReference>
<dbReference type="AlphaFoldDB" id="A0A485KBI2"/>
<feature type="compositionally biased region" description="Polar residues" evidence="1">
    <location>
        <begin position="1"/>
        <end position="14"/>
    </location>
</feature>
<evidence type="ECO:0000313" key="3">
    <source>
        <dbReference type="EMBL" id="VFT79125.1"/>
    </source>
</evidence>
<proteinExistence type="predicted"/>
<dbReference type="Gene3D" id="1.25.10.10">
    <property type="entry name" value="Leucine-rich Repeat Variant"/>
    <property type="match status" value="1"/>
</dbReference>
<reference evidence="2" key="2">
    <citation type="submission" date="2019-06" db="EMBL/GenBank/DDBJ databases">
        <title>Genomics analysis of Aphanomyces spp. identifies a new class of oomycete effector associated with host adaptation.</title>
        <authorList>
            <person name="Gaulin E."/>
        </authorList>
    </citation>
    <scope>NUCLEOTIDE SEQUENCE</scope>
    <source>
        <strain evidence="2">CBS 578.67</strain>
    </source>
</reference>
<accession>A0A485KBI2</accession>
<dbReference type="SUPFAM" id="SSF48371">
    <property type="entry name" value="ARM repeat"/>
    <property type="match status" value="1"/>
</dbReference>
<evidence type="ECO:0000256" key="1">
    <source>
        <dbReference type="SAM" id="MobiDB-lite"/>
    </source>
</evidence>
<dbReference type="EMBL" id="VJMH01000184">
    <property type="protein sequence ID" value="KAF0718071.1"/>
    <property type="molecule type" value="Genomic_DNA"/>
</dbReference>
<keyword evidence="4" id="KW-1185">Reference proteome</keyword>
<dbReference type="InterPro" id="IPR016024">
    <property type="entry name" value="ARM-type_fold"/>
</dbReference>
<evidence type="ECO:0000313" key="4">
    <source>
        <dbReference type="Proteomes" id="UP000332933"/>
    </source>
</evidence>